<protein>
    <recommendedName>
        <fullName evidence="5">NADH:flavin oxidoreductase/NADH oxidase N-terminal domain-containing protein</fullName>
    </recommendedName>
</protein>
<dbReference type="SUPFAM" id="SSF51395">
    <property type="entry name" value="FMN-linked oxidoreductases"/>
    <property type="match status" value="1"/>
</dbReference>
<keyword evidence="7" id="KW-1185">Reference proteome</keyword>
<dbReference type="AlphaFoldDB" id="A0A0P7BQC3"/>
<proteinExistence type="inferred from homology"/>
<sequence length="418" mass="45312">MDSPIAQPITLKSGLTLPNRLVKAAMAENLADKDLLPTEPAFDAYKAWADGGWGMVLTGNVQVDARYLGQAADITNNSAIDRTRILDSWKKWATISKKNGTPTVVQISHPGRQSPAGAGTRGIFTRSVAPSAVPLRLGRGFIPGILSRLLFGTPREMTILEIKEVIQRFVDTAVLVAEAGFDGIELHSAHGYLLAQFLAEATNKRTDEYGGSVAARAKIVVEVIEAIRAAVPAGFTVGIKFNSVDHQSPSALKECIEQLQLIVDAGIDFLEISGGTYEDPQLHRGPQQATQTTKTERSRAREAFFLDFAKAIRGEFPGLPLLVTGGFRSREVMANALDSNAIDLIGIARPAVLNPLLPKNTILNPEIKDQNARAYARSIEPSWFFKLIGNVVIGAGVETAWYVSMISKISAWQDIKQV</sequence>
<evidence type="ECO:0000313" key="7">
    <source>
        <dbReference type="Proteomes" id="UP000050424"/>
    </source>
</evidence>
<dbReference type="GO" id="GO:0016491">
    <property type="term" value="F:oxidoreductase activity"/>
    <property type="evidence" value="ECO:0007669"/>
    <property type="project" value="UniProtKB-KW"/>
</dbReference>
<name>A0A0P7BQC3_9HYPO</name>
<dbReference type="PANTHER" id="PTHR43656">
    <property type="entry name" value="BINDING OXIDOREDUCTASE, PUTATIVE (AFU_ORTHOLOGUE AFUA_2G08260)-RELATED"/>
    <property type="match status" value="1"/>
</dbReference>
<evidence type="ECO:0000256" key="2">
    <source>
        <dbReference type="ARBA" id="ARBA00022630"/>
    </source>
</evidence>
<evidence type="ECO:0000256" key="3">
    <source>
        <dbReference type="ARBA" id="ARBA00022643"/>
    </source>
</evidence>
<comment type="caution">
    <text evidence="6">The sequence shown here is derived from an EMBL/GenBank/DDBJ whole genome shotgun (WGS) entry which is preliminary data.</text>
</comment>
<organism evidence="6 7">
    <name type="scientific">Neonectria ditissima</name>
    <dbReference type="NCBI Taxonomy" id="78410"/>
    <lineage>
        <taxon>Eukaryota</taxon>
        <taxon>Fungi</taxon>
        <taxon>Dikarya</taxon>
        <taxon>Ascomycota</taxon>
        <taxon>Pezizomycotina</taxon>
        <taxon>Sordariomycetes</taxon>
        <taxon>Hypocreomycetidae</taxon>
        <taxon>Hypocreales</taxon>
        <taxon>Nectriaceae</taxon>
        <taxon>Neonectria</taxon>
    </lineage>
</organism>
<dbReference type="InterPro" id="IPR001155">
    <property type="entry name" value="OxRdtase_FMN_N"/>
</dbReference>
<dbReference type="Gene3D" id="3.20.20.70">
    <property type="entry name" value="Aldolase class I"/>
    <property type="match status" value="1"/>
</dbReference>
<reference evidence="6 7" key="1">
    <citation type="submission" date="2015-09" db="EMBL/GenBank/DDBJ databases">
        <title>Draft genome of a European isolate of the apple canker pathogen Neonectria ditissima.</title>
        <authorList>
            <person name="Gomez-Cortecero A."/>
            <person name="Harrison R.J."/>
            <person name="Armitage A.D."/>
        </authorList>
    </citation>
    <scope>NUCLEOTIDE SEQUENCE [LARGE SCALE GENOMIC DNA]</scope>
    <source>
        <strain evidence="6 7">R09/05</strain>
    </source>
</reference>
<dbReference type="Proteomes" id="UP000050424">
    <property type="component" value="Unassembled WGS sequence"/>
</dbReference>
<gene>
    <name evidence="6" type="ORF">AK830_g3414</name>
</gene>
<dbReference type="CDD" id="cd04733">
    <property type="entry name" value="OYE_like_2_FMN"/>
    <property type="match status" value="1"/>
</dbReference>
<dbReference type="Pfam" id="PF00724">
    <property type="entry name" value="Oxidored_FMN"/>
    <property type="match status" value="1"/>
</dbReference>
<keyword evidence="3" id="KW-0288">FMN</keyword>
<dbReference type="GO" id="GO:0010181">
    <property type="term" value="F:FMN binding"/>
    <property type="evidence" value="ECO:0007669"/>
    <property type="project" value="InterPro"/>
</dbReference>
<evidence type="ECO:0000256" key="1">
    <source>
        <dbReference type="ARBA" id="ARBA00005979"/>
    </source>
</evidence>
<dbReference type="EMBL" id="LKCW01000037">
    <property type="protein sequence ID" value="KPM43167.1"/>
    <property type="molecule type" value="Genomic_DNA"/>
</dbReference>
<comment type="similarity">
    <text evidence="1">Belongs to the NADH:flavin oxidoreductase/NADH oxidase family.</text>
</comment>
<keyword evidence="4" id="KW-0560">Oxidoreductase</keyword>
<evidence type="ECO:0000256" key="4">
    <source>
        <dbReference type="ARBA" id="ARBA00023002"/>
    </source>
</evidence>
<dbReference type="InterPro" id="IPR051799">
    <property type="entry name" value="NADH_flavin_oxidoreductase"/>
</dbReference>
<feature type="domain" description="NADH:flavin oxidoreductase/NADH oxidase N-terminal" evidence="5">
    <location>
        <begin position="7"/>
        <end position="359"/>
    </location>
</feature>
<evidence type="ECO:0000259" key="5">
    <source>
        <dbReference type="Pfam" id="PF00724"/>
    </source>
</evidence>
<keyword evidence="2" id="KW-0285">Flavoprotein</keyword>
<dbReference type="STRING" id="78410.A0A0P7BQC3"/>
<accession>A0A0P7BQC3</accession>
<dbReference type="InterPro" id="IPR013785">
    <property type="entry name" value="Aldolase_TIM"/>
</dbReference>
<dbReference type="OrthoDB" id="1663137at2759"/>
<dbReference type="PANTHER" id="PTHR43656:SF2">
    <property type="entry name" value="BINDING OXIDOREDUCTASE, PUTATIVE (AFU_ORTHOLOGUE AFUA_2G08260)-RELATED"/>
    <property type="match status" value="1"/>
</dbReference>
<evidence type="ECO:0000313" key="6">
    <source>
        <dbReference type="EMBL" id="KPM43167.1"/>
    </source>
</evidence>